<dbReference type="GeneID" id="85353765"/>
<comment type="caution">
    <text evidence="2">The sequence shown here is derived from an EMBL/GenBank/DDBJ whole genome shotgun (WGS) entry which is preliminary data.</text>
</comment>
<reference evidence="2" key="1">
    <citation type="submission" date="2023-06" db="EMBL/GenBank/DDBJ databases">
        <authorList>
            <consortium name="Lawrence Berkeley National Laboratory"/>
            <person name="Ahrendt S."/>
            <person name="Sahu N."/>
            <person name="Indic B."/>
            <person name="Wong-Bajracharya J."/>
            <person name="Merenyi Z."/>
            <person name="Ke H.-M."/>
            <person name="Monk M."/>
            <person name="Kocsube S."/>
            <person name="Drula E."/>
            <person name="Lipzen A."/>
            <person name="Balint B."/>
            <person name="Henrissat B."/>
            <person name="Andreopoulos B."/>
            <person name="Martin F.M."/>
            <person name="Harder C.B."/>
            <person name="Rigling D."/>
            <person name="Ford K.L."/>
            <person name="Foster G.D."/>
            <person name="Pangilinan J."/>
            <person name="Papanicolaou A."/>
            <person name="Barry K."/>
            <person name="LaButti K."/>
            <person name="Viragh M."/>
            <person name="Koriabine M."/>
            <person name="Yan M."/>
            <person name="Riley R."/>
            <person name="Champramary S."/>
            <person name="Plett K.L."/>
            <person name="Tsai I.J."/>
            <person name="Slot J."/>
            <person name="Sipos G."/>
            <person name="Plett J."/>
            <person name="Nagy L.G."/>
            <person name="Grigoriev I.V."/>
        </authorList>
    </citation>
    <scope>NUCLEOTIDE SEQUENCE</scope>
    <source>
        <strain evidence="2">CCBAS 213</strain>
    </source>
</reference>
<dbReference type="RefSeq" id="XP_060324161.1">
    <property type="nucleotide sequence ID" value="XM_060470217.1"/>
</dbReference>
<evidence type="ECO:0000313" key="3">
    <source>
        <dbReference type="Proteomes" id="UP001175211"/>
    </source>
</evidence>
<name>A0AA39MQ00_ARMTA</name>
<protein>
    <submittedName>
        <fullName evidence="2">Uncharacterized protein</fullName>
    </submittedName>
</protein>
<dbReference type="EMBL" id="JAUEPS010000066">
    <property type="protein sequence ID" value="KAK0442008.1"/>
    <property type="molecule type" value="Genomic_DNA"/>
</dbReference>
<keyword evidence="3" id="KW-1185">Reference proteome</keyword>
<gene>
    <name evidence="2" type="ORF">EV420DRAFT_1485445</name>
</gene>
<accession>A0AA39MQ00</accession>
<feature type="compositionally biased region" description="Basic and acidic residues" evidence="1">
    <location>
        <begin position="133"/>
        <end position="152"/>
    </location>
</feature>
<organism evidence="2 3">
    <name type="scientific">Armillaria tabescens</name>
    <name type="common">Ringless honey mushroom</name>
    <name type="synonym">Agaricus tabescens</name>
    <dbReference type="NCBI Taxonomy" id="1929756"/>
    <lineage>
        <taxon>Eukaryota</taxon>
        <taxon>Fungi</taxon>
        <taxon>Dikarya</taxon>
        <taxon>Basidiomycota</taxon>
        <taxon>Agaricomycotina</taxon>
        <taxon>Agaricomycetes</taxon>
        <taxon>Agaricomycetidae</taxon>
        <taxon>Agaricales</taxon>
        <taxon>Marasmiineae</taxon>
        <taxon>Physalacriaceae</taxon>
        <taxon>Desarmillaria</taxon>
    </lineage>
</organism>
<feature type="region of interest" description="Disordered" evidence="1">
    <location>
        <begin position="133"/>
        <end position="161"/>
    </location>
</feature>
<proteinExistence type="predicted"/>
<evidence type="ECO:0000313" key="2">
    <source>
        <dbReference type="EMBL" id="KAK0442008.1"/>
    </source>
</evidence>
<sequence>MDYMSKESVHRTLLFCHWSMFNTHGLLKLLSCSLSLILFMREAAMKTVHLLCKNMLSLSIIPPHFDAQKHLLPWPTFTFFSDMGDLSREDAEKTFGVNIRMRIYAPVTCHVKDDVKEKIEHNTVGINGKKDTSCKSAVGRDDTNNEDKHRLSGGDIPPNNAAAVQEPELLDNSIQLNKTVLAADKHIKPEIINAVSLSINLCVYIYMKEDVGQCYILQ</sequence>
<dbReference type="Proteomes" id="UP001175211">
    <property type="component" value="Unassembled WGS sequence"/>
</dbReference>
<dbReference type="AlphaFoldDB" id="A0AA39MQ00"/>
<evidence type="ECO:0000256" key="1">
    <source>
        <dbReference type="SAM" id="MobiDB-lite"/>
    </source>
</evidence>